<dbReference type="SUPFAM" id="SSF54862">
    <property type="entry name" value="4Fe-4S ferredoxins"/>
    <property type="match status" value="1"/>
</dbReference>
<accession>B8FIH2</accession>
<keyword evidence="4" id="KW-0411">Iron-sulfur</keyword>
<dbReference type="AlphaFoldDB" id="B8FIH2"/>
<evidence type="ECO:0000313" key="6">
    <source>
        <dbReference type="EMBL" id="ACL03962.1"/>
    </source>
</evidence>
<dbReference type="GO" id="GO:0046872">
    <property type="term" value="F:metal ion binding"/>
    <property type="evidence" value="ECO:0007669"/>
    <property type="project" value="UniProtKB-KW"/>
</dbReference>
<dbReference type="EMBL" id="CP001322">
    <property type="protein sequence ID" value="ACL03962.1"/>
    <property type="molecule type" value="Genomic_DNA"/>
</dbReference>
<organism evidence="6 7">
    <name type="scientific">Desulfatibacillum aliphaticivorans</name>
    <dbReference type="NCBI Taxonomy" id="218208"/>
    <lineage>
        <taxon>Bacteria</taxon>
        <taxon>Pseudomonadati</taxon>
        <taxon>Thermodesulfobacteriota</taxon>
        <taxon>Desulfobacteria</taxon>
        <taxon>Desulfobacterales</taxon>
        <taxon>Desulfatibacillaceae</taxon>
        <taxon>Desulfatibacillum</taxon>
    </lineage>
</organism>
<evidence type="ECO:0000313" key="7">
    <source>
        <dbReference type="Proteomes" id="UP000000739"/>
    </source>
</evidence>
<dbReference type="Gene3D" id="3.30.70.20">
    <property type="match status" value="1"/>
</dbReference>
<keyword evidence="3" id="KW-0408">Iron</keyword>
<reference evidence="6 7" key="1">
    <citation type="journal article" date="2012" name="Environ. Microbiol.">
        <title>The genome sequence of Desulfatibacillum alkenivorans AK-01: a blueprint for anaerobic alkane oxidation.</title>
        <authorList>
            <person name="Callaghan A.V."/>
            <person name="Morris B.E."/>
            <person name="Pereira I.A."/>
            <person name="McInerney M.J."/>
            <person name="Austin R.N."/>
            <person name="Groves J.T."/>
            <person name="Kukor J.J."/>
            <person name="Suflita J.M."/>
            <person name="Young L.Y."/>
            <person name="Zylstra G.J."/>
            <person name="Wawrik B."/>
        </authorList>
    </citation>
    <scope>NUCLEOTIDE SEQUENCE [LARGE SCALE GENOMIC DNA]</scope>
    <source>
        <strain evidence="6 7">AK-01</strain>
    </source>
</reference>
<dbReference type="InterPro" id="IPR003813">
    <property type="entry name" value="MvhD/FlpD"/>
</dbReference>
<keyword evidence="7" id="KW-1185">Reference proteome</keyword>
<evidence type="ECO:0000256" key="4">
    <source>
        <dbReference type="ARBA" id="ARBA00023014"/>
    </source>
</evidence>
<dbReference type="InterPro" id="IPR017900">
    <property type="entry name" value="4Fe4S_Fe_S_CS"/>
</dbReference>
<dbReference type="GO" id="GO:0051536">
    <property type="term" value="F:iron-sulfur cluster binding"/>
    <property type="evidence" value="ECO:0007669"/>
    <property type="project" value="UniProtKB-KW"/>
</dbReference>
<dbReference type="eggNOG" id="COG1908">
    <property type="taxonomic scope" value="Bacteria"/>
</dbReference>
<dbReference type="Pfam" id="PF00037">
    <property type="entry name" value="Fer4"/>
    <property type="match status" value="1"/>
</dbReference>
<dbReference type="eggNOG" id="COG1148">
    <property type="taxonomic scope" value="Bacteria"/>
</dbReference>
<dbReference type="HOGENOM" id="CLU_348062_0_0_7"/>
<dbReference type="InterPro" id="IPR017896">
    <property type="entry name" value="4Fe4S_Fe-S-bd"/>
</dbReference>
<dbReference type="RefSeq" id="WP_015947037.1">
    <property type="nucleotide sequence ID" value="NC_011768.1"/>
</dbReference>
<evidence type="ECO:0000256" key="2">
    <source>
        <dbReference type="ARBA" id="ARBA00023002"/>
    </source>
</evidence>
<proteinExistence type="predicted"/>
<keyword evidence="1" id="KW-0479">Metal-binding</keyword>
<dbReference type="Pfam" id="PF02662">
    <property type="entry name" value="FlpD"/>
    <property type="match status" value="1"/>
</dbReference>
<dbReference type="GO" id="GO:0016491">
    <property type="term" value="F:oxidoreductase activity"/>
    <property type="evidence" value="ECO:0007669"/>
    <property type="project" value="UniProtKB-KW"/>
</dbReference>
<gene>
    <name evidence="6" type="ordered locus">Dalk_2269</name>
</gene>
<feature type="domain" description="4Fe-4S ferredoxin-type" evidence="5">
    <location>
        <begin position="481"/>
        <end position="510"/>
    </location>
</feature>
<sequence>MSTAPKVGVFLCECGDKIKGNVDMGLLAQKVVETPDVAFCKTMPYPCLKPGIAGIKKAIADAGLDRIVIAGCSRRLMMKKFENEMKDSGLDVGQIAMVNLRDHVALVHPGLEPAQRAEKGARLVKSSVADLAAMVPGLRFQISIEKPVLIMGDGIATYAAAQQFARHGVESIMALSLDDEEEIRLLHEKYPGERQNFGRVRNIMKAVEESPLVQRITVGDPIAKNGKTGNYSVSFENPEGGAPIAVEAGLIMACLDGEMESPGPEFGHNGDSVICQSEADEHLWTVGPYKGNVVFWINDVEAGTPEFAHLSMRGAWSLGRAMVERSDKCNVTIFHNQDTPLPLSAEERRISRKLGIQWVAYDGKICPTVQARNLTYLVKDDGLERELPWDQLILSPVRVVGRHAIDVASLLNLDHKEGRFLRAYHAQVRPENVGRKEAILAGSAAYPCDLSQALAQGRRAAIKVSETIDLSKDGKLFSPAIVSVIDLEKCIGCGQCEELCECGAIQVVEGIGGAFGRAVDPLICTGGGTGAAACPEQAMYLQNASTIQREAAAGALAKELAPGEVVAFGCTWGGYAAADNVAKSGLTMDPRLHMIYVPCVGQIDATVMAKALLDGANGVILFGCVPEECHHSFGVDHGWSRVNMLKKLLALAGFDRKRIALAHADFNNPEGFVKTVAGYTEIIAGMDPIERTPQNLEKLHAIYDTAKNSRVRLLLSAALRRPWESVYRGAQRHALEYDQEFAGVLAEEFAQTRLTRALKAQGEPQTIKDLAVHLDADKDYIAEMLMEMASEGKVNMIHKQRKAHFMV</sequence>
<keyword evidence="2" id="KW-0560">Oxidoreductase</keyword>
<evidence type="ECO:0000256" key="1">
    <source>
        <dbReference type="ARBA" id="ARBA00022723"/>
    </source>
</evidence>
<dbReference type="PROSITE" id="PS00198">
    <property type="entry name" value="4FE4S_FER_1"/>
    <property type="match status" value="1"/>
</dbReference>
<dbReference type="PROSITE" id="PS51379">
    <property type="entry name" value="4FE4S_FER_2"/>
    <property type="match status" value="1"/>
</dbReference>
<dbReference type="Proteomes" id="UP000000739">
    <property type="component" value="Chromosome"/>
</dbReference>
<evidence type="ECO:0000259" key="5">
    <source>
        <dbReference type="PROSITE" id="PS51379"/>
    </source>
</evidence>
<protein>
    <recommendedName>
        <fullName evidence="5">4Fe-4S ferredoxin-type domain-containing protein</fullName>
    </recommendedName>
</protein>
<evidence type="ECO:0000256" key="3">
    <source>
        <dbReference type="ARBA" id="ARBA00023004"/>
    </source>
</evidence>
<name>B8FIH2_DESAL</name>
<dbReference type="KEGG" id="dal:Dalk_2269"/>